<sequence length="191" mass="21770">MTKPAQIMVVTPHPDDAEWGVAGSVARWTGEGKDIIYVVCTNGDKGTSDTNMTPDELVRIREREQLAAAKLLGVRDVIFLRHPDQCLEDTPAFRKEIVRLIRMYQPETVVTADPYRRYIWHRDHRITGQVVLDAIFPCARDFLAYPDLLEQGLQPHKVKEVLLWGSEEPDYRSNITDTFAVKVAALRCHVS</sequence>
<dbReference type="InterPro" id="IPR024078">
    <property type="entry name" value="LmbE-like_dom_sf"/>
</dbReference>
<dbReference type="PANTHER" id="PTHR12993:SF28">
    <property type="entry name" value="LMBE FAMILY PROTEIN"/>
    <property type="match status" value="1"/>
</dbReference>
<name>X1IA35_9ZZZZ</name>
<dbReference type="SUPFAM" id="SSF102588">
    <property type="entry name" value="LmbE-like"/>
    <property type="match status" value="1"/>
</dbReference>
<dbReference type="GO" id="GO:0016811">
    <property type="term" value="F:hydrolase activity, acting on carbon-nitrogen (but not peptide) bonds, in linear amides"/>
    <property type="evidence" value="ECO:0007669"/>
    <property type="project" value="TreeGrafter"/>
</dbReference>
<proteinExistence type="predicted"/>
<dbReference type="EMBL" id="BARU01034659">
    <property type="protein sequence ID" value="GAH66140.1"/>
    <property type="molecule type" value="Genomic_DNA"/>
</dbReference>
<reference evidence="1" key="1">
    <citation type="journal article" date="2014" name="Front. Microbiol.">
        <title>High frequency of phylogenetically diverse reductive dehalogenase-homologous genes in deep subseafloor sedimentary metagenomes.</title>
        <authorList>
            <person name="Kawai M."/>
            <person name="Futagami T."/>
            <person name="Toyoda A."/>
            <person name="Takaki Y."/>
            <person name="Nishi S."/>
            <person name="Hori S."/>
            <person name="Arai W."/>
            <person name="Tsubouchi T."/>
            <person name="Morono Y."/>
            <person name="Uchiyama I."/>
            <person name="Ito T."/>
            <person name="Fujiyama A."/>
            <person name="Inagaki F."/>
            <person name="Takami H."/>
        </authorList>
    </citation>
    <scope>NUCLEOTIDE SEQUENCE</scope>
    <source>
        <strain evidence="1">Expedition CK06-06</strain>
    </source>
</reference>
<feature type="non-terminal residue" evidence="1">
    <location>
        <position position="191"/>
    </location>
</feature>
<dbReference type="PANTHER" id="PTHR12993">
    <property type="entry name" value="N-ACETYLGLUCOSAMINYL-PHOSPHATIDYLINOSITOL DE-N-ACETYLASE-RELATED"/>
    <property type="match status" value="1"/>
</dbReference>
<dbReference type="InterPro" id="IPR003737">
    <property type="entry name" value="GlcNAc_PI_deacetylase-related"/>
</dbReference>
<dbReference type="AlphaFoldDB" id="X1IA35"/>
<dbReference type="Pfam" id="PF02585">
    <property type="entry name" value="PIG-L"/>
    <property type="match status" value="1"/>
</dbReference>
<protein>
    <recommendedName>
        <fullName evidence="2">PIG-L family deacetylase</fullName>
    </recommendedName>
</protein>
<evidence type="ECO:0000313" key="1">
    <source>
        <dbReference type="EMBL" id="GAH66140.1"/>
    </source>
</evidence>
<dbReference type="Gene3D" id="3.40.50.10320">
    <property type="entry name" value="LmbE-like"/>
    <property type="match status" value="1"/>
</dbReference>
<gene>
    <name evidence="1" type="ORF">S03H2_54371</name>
</gene>
<accession>X1IA35</accession>
<organism evidence="1">
    <name type="scientific">marine sediment metagenome</name>
    <dbReference type="NCBI Taxonomy" id="412755"/>
    <lineage>
        <taxon>unclassified sequences</taxon>
        <taxon>metagenomes</taxon>
        <taxon>ecological metagenomes</taxon>
    </lineage>
</organism>
<evidence type="ECO:0008006" key="2">
    <source>
        <dbReference type="Google" id="ProtNLM"/>
    </source>
</evidence>
<comment type="caution">
    <text evidence="1">The sequence shown here is derived from an EMBL/GenBank/DDBJ whole genome shotgun (WGS) entry which is preliminary data.</text>
</comment>